<dbReference type="Gene3D" id="1.10.10.60">
    <property type="entry name" value="Homeodomain-like"/>
    <property type="match status" value="1"/>
</dbReference>
<organism evidence="5 6">
    <name type="scientific">Gluconacetobacter entanii</name>
    <dbReference type="NCBI Taxonomy" id="108528"/>
    <lineage>
        <taxon>Bacteria</taxon>
        <taxon>Pseudomonadati</taxon>
        <taxon>Pseudomonadota</taxon>
        <taxon>Alphaproteobacteria</taxon>
        <taxon>Acetobacterales</taxon>
        <taxon>Acetobacteraceae</taxon>
        <taxon>Gluconacetobacter</taxon>
    </lineage>
</organism>
<protein>
    <recommendedName>
        <fullName evidence="4">HTH araC/xylS-type domain-containing protein</fullName>
    </recommendedName>
</protein>
<accession>A0A318PP25</accession>
<dbReference type="InterPro" id="IPR020449">
    <property type="entry name" value="Tscrpt_reg_AraC-type_HTH"/>
</dbReference>
<evidence type="ECO:0000256" key="1">
    <source>
        <dbReference type="ARBA" id="ARBA00023015"/>
    </source>
</evidence>
<dbReference type="PANTHER" id="PTHR46796">
    <property type="entry name" value="HTH-TYPE TRANSCRIPTIONAL ACTIVATOR RHAS-RELATED"/>
    <property type="match status" value="1"/>
</dbReference>
<name>A0A318PP25_9PROT</name>
<evidence type="ECO:0000256" key="3">
    <source>
        <dbReference type="ARBA" id="ARBA00023163"/>
    </source>
</evidence>
<dbReference type="EMBL" id="NKUF01000042">
    <property type="protein sequence ID" value="PYD62011.1"/>
    <property type="molecule type" value="Genomic_DNA"/>
</dbReference>
<dbReference type="InterPro" id="IPR018060">
    <property type="entry name" value="HTH_AraC"/>
</dbReference>
<evidence type="ECO:0000259" key="4">
    <source>
        <dbReference type="PROSITE" id="PS01124"/>
    </source>
</evidence>
<feature type="domain" description="HTH araC/xylS-type" evidence="4">
    <location>
        <begin position="269"/>
        <end position="370"/>
    </location>
</feature>
<dbReference type="PRINTS" id="PR00032">
    <property type="entry name" value="HTHARAC"/>
</dbReference>
<dbReference type="InterPro" id="IPR050204">
    <property type="entry name" value="AraC_XylS_family_regulators"/>
</dbReference>
<dbReference type="PROSITE" id="PS01124">
    <property type="entry name" value="HTH_ARAC_FAMILY_2"/>
    <property type="match status" value="1"/>
</dbReference>
<gene>
    <name evidence="5" type="ORF">CFR72_13425</name>
</gene>
<proteinExistence type="predicted"/>
<dbReference type="AlphaFoldDB" id="A0A318PP25"/>
<dbReference type="Pfam" id="PF12833">
    <property type="entry name" value="HTH_18"/>
    <property type="match status" value="1"/>
</dbReference>
<evidence type="ECO:0000313" key="5">
    <source>
        <dbReference type="EMBL" id="PYD62011.1"/>
    </source>
</evidence>
<reference evidence="5 6" key="1">
    <citation type="submission" date="2017-07" db="EMBL/GenBank/DDBJ databases">
        <title>A draft genome sequence of Gluconacetobacter entanii LTH 4560.</title>
        <authorList>
            <person name="Skraban J."/>
            <person name="Cleenwerck I."/>
            <person name="Vandamme P."/>
            <person name="Trcek J."/>
        </authorList>
    </citation>
    <scope>NUCLEOTIDE SEQUENCE [LARGE SCALE GENOMIC DNA]</scope>
    <source>
        <strain evidence="5 6">LTH 4560</strain>
    </source>
</reference>
<dbReference type="Proteomes" id="UP000248301">
    <property type="component" value="Unassembled WGS sequence"/>
</dbReference>
<dbReference type="OrthoDB" id="5295469at2"/>
<dbReference type="SMART" id="SM00342">
    <property type="entry name" value="HTH_ARAC"/>
    <property type="match status" value="1"/>
</dbReference>
<keyword evidence="3" id="KW-0804">Transcription</keyword>
<dbReference type="InterPro" id="IPR009057">
    <property type="entry name" value="Homeodomain-like_sf"/>
</dbReference>
<evidence type="ECO:0000313" key="6">
    <source>
        <dbReference type="Proteomes" id="UP000248301"/>
    </source>
</evidence>
<dbReference type="GO" id="GO:0003700">
    <property type="term" value="F:DNA-binding transcription factor activity"/>
    <property type="evidence" value="ECO:0007669"/>
    <property type="project" value="InterPro"/>
</dbReference>
<keyword evidence="1" id="KW-0805">Transcription regulation</keyword>
<dbReference type="PANTHER" id="PTHR46796:SF6">
    <property type="entry name" value="ARAC SUBFAMILY"/>
    <property type="match status" value="1"/>
</dbReference>
<comment type="caution">
    <text evidence="5">The sequence shown here is derived from an EMBL/GenBank/DDBJ whole genome shotgun (WGS) entry which is preliminary data.</text>
</comment>
<keyword evidence="2" id="KW-0238">DNA-binding</keyword>
<dbReference type="SUPFAM" id="SSF46689">
    <property type="entry name" value="Homeodomain-like"/>
    <property type="match status" value="1"/>
</dbReference>
<dbReference type="GO" id="GO:0043565">
    <property type="term" value="F:sequence-specific DNA binding"/>
    <property type="evidence" value="ECO:0007669"/>
    <property type="project" value="InterPro"/>
</dbReference>
<sequence length="379" mass="41527">MCCENADIPCGFSNFLRRTIIRSLTQRATHVARPHSHDDCLMEKSPVACVILCKSKSFRHDGVTGAVQALGAQAVFAGRFATLFPSVGRHVAVGAGGWHEISAVQADGCRFVCLSDVARTIRGAGQGDVLKMILMEHGTDHFTQDGFHAMLDPRCLLLYRPERPFIFTSAARCGSMIFQAPIDLLPSGLRGACDRPRVLGDDDGLAALVMDMMRRAARMQRMACDSRAEGARAVRLDALRDAMGNLIGTLPDLSVTGRRQAVSHGSVLHRAEAFILRHLSDPALDVGRIVAALGCSRRGLYRAFALREETPERHILRCRLECCHHALRDPGFAHMTLEGIASLHGFSSAAHFSRSFRMRYGRTPSEVRAGSISRKVIDK</sequence>
<evidence type="ECO:0000256" key="2">
    <source>
        <dbReference type="ARBA" id="ARBA00023125"/>
    </source>
</evidence>